<accession>A0A9P1IQC4</accession>
<comment type="caution">
    <text evidence="2">The sequence shown here is derived from an EMBL/GenBank/DDBJ whole genome shotgun (WGS) entry which is preliminary data.</text>
</comment>
<sequence>MSDSEMDLLEKSTAENEEEMDAENSARKPEAEAPDAEEEEEPLERTLLGDGIDSLMMHWCQLLTNVSVRAPVPPPSTLGHVKEVAEVCSKHFRDACVDVTNEFYRLGTQWEIENHEEHFKNEERDLDAAILRQNALLKKAREEFLKRTQHYSTYYPNATKHFTT</sequence>
<proteinExistence type="predicted"/>
<evidence type="ECO:0000256" key="1">
    <source>
        <dbReference type="SAM" id="MobiDB-lite"/>
    </source>
</evidence>
<evidence type="ECO:0000313" key="2">
    <source>
        <dbReference type="EMBL" id="CAI5450093.1"/>
    </source>
</evidence>
<dbReference type="AlphaFoldDB" id="A0A9P1IQC4"/>
<feature type="compositionally biased region" description="Acidic residues" evidence="1">
    <location>
        <begin position="32"/>
        <end position="42"/>
    </location>
</feature>
<name>A0A9P1IQC4_9PELO</name>
<evidence type="ECO:0000313" key="3">
    <source>
        <dbReference type="Proteomes" id="UP001152747"/>
    </source>
</evidence>
<dbReference type="Proteomes" id="UP001152747">
    <property type="component" value="Unassembled WGS sequence"/>
</dbReference>
<dbReference type="EMBL" id="CANHGI010000005">
    <property type="protein sequence ID" value="CAI5450093.1"/>
    <property type="molecule type" value="Genomic_DNA"/>
</dbReference>
<protein>
    <submittedName>
        <fullName evidence="2">Uncharacterized protein</fullName>
    </submittedName>
</protein>
<organism evidence="2 3">
    <name type="scientific">Caenorhabditis angaria</name>
    <dbReference type="NCBI Taxonomy" id="860376"/>
    <lineage>
        <taxon>Eukaryota</taxon>
        <taxon>Metazoa</taxon>
        <taxon>Ecdysozoa</taxon>
        <taxon>Nematoda</taxon>
        <taxon>Chromadorea</taxon>
        <taxon>Rhabditida</taxon>
        <taxon>Rhabditina</taxon>
        <taxon>Rhabditomorpha</taxon>
        <taxon>Rhabditoidea</taxon>
        <taxon>Rhabditidae</taxon>
        <taxon>Peloderinae</taxon>
        <taxon>Caenorhabditis</taxon>
    </lineage>
</organism>
<reference evidence="2" key="1">
    <citation type="submission" date="2022-11" db="EMBL/GenBank/DDBJ databases">
        <authorList>
            <person name="Kikuchi T."/>
        </authorList>
    </citation>
    <scope>NUCLEOTIDE SEQUENCE</scope>
    <source>
        <strain evidence="2">PS1010</strain>
    </source>
</reference>
<gene>
    <name evidence="2" type="ORF">CAMP_LOCUS12730</name>
</gene>
<feature type="region of interest" description="Disordered" evidence="1">
    <location>
        <begin position="1"/>
        <end position="43"/>
    </location>
</feature>
<dbReference type="OrthoDB" id="5799706at2759"/>
<keyword evidence="3" id="KW-1185">Reference proteome</keyword>